<dbReference type="PANTHER" id="PTHR43542:SF1">
    <property type="entry name" value="METHYLTRANSFERASE"/>
    <property type="match status" value="1"/>
</dbReference>
<keyword evidence="1 3" id="KW-0489">Methyltransferase</keyword>
<dbReference type="InterPro" id="IPR004398">
    <property type="entry name" value="RNA_MeTrfase_RsmD"/>
</dbReference>
<dbReference type="PANTHER" id="PTHR43542">
    <property type="entry name" value="METHYLTRANSFERASE"/>
    <property type="match status" value="1"/>
</dbReference>
<name>A0A6J4RBF9_9ACTN</name>
<dbReference type="InterPro" id="IPR029063">
    <property type="entry name" value="SAM-dependent_MTases_sf"/>
</dbReference>
<evidence type="ECO:0000313" key="3">
    <source>
        <dbReference type="EMBL" id="CAA9468281.1"/>
    </source>
</evidence>
<sequence length="188" mass="20360">MRVIAGLYGGRRLRAPAGIDTRPTSDRVREALFSVLGAEVEGARVLDLFAGSGALGIEALSRGAEEATFVDSSEAAMRCVRANLEALGLRAHTRRSDASAFLRSASARGNHYDLVFLDPPYSSAARIGAELTSRLPDVLAPGATVVCESARRQPLSLDLPLRDERRYGDTLIRIHDSRQPHRSLPRVV</sequence>
<proteinExistence type="predicted"/>
<dbReference type="PIRSF" id="PIRSF004553">
    <property type="entry name" value="CHP00095"/>
    <property type="match status" value="1"/>
</dbReference>
<dbReference type="Pfam" id="PF03602">
    <property type="entry name" value="Cons_hypoth95"/>
    <property type="match status" value="1"/>
</dbReference>
<dbReference type="GO" id="GO:0003676">
    <property type="term" value="F:nucleic acid binding"/>
    <property type="evidence" value="ECO:0007669"/>
    <property type="project" value="InterPro"/>
</dbReference>
<evidence type="ECO:0000256" key="2">
    <source>
        <dbReference type="ARBA" id="ARBA00022679"/>
    </source>
</evidence>
<accession>A0A6J4RBF9</accession>
<dbReference type="SUPFAM" id="SSF53335">
    <property type="entry name" value="S-adenosyl-L-methionine-dependent methyltransferases"/>
    <property type="match status" value="1"/>
</dbReference>
<evidence type="ECO:0000256" key="1">
    <source>
        <dbReference type="ARBA" id="ARBA00022603"/>
    </source>
</evidence>
<dbReference type="InterPro" id="IPR002052">
    <property type="entry name" value="DNA_methylase_N6_adenine_CS"/>
</dbReference>
<dbReference type="EMBL" id="CADCVL010000086">
    <property type="protein sequence ID" value="CAA9468281.1"/>
    <property type="molecule type" value="Genomic_DNA"/>
</dbReference>
<reference evidence="3" key="1">
    <citation type="submission" date="2020-02" db="EMBL/GenBank/DDBJ databases">
        <authorList>
            <person name="Meier V. D."/>
        </authorList>
    </citation>
    <scope>NUCLEOTIDE SEQUENCE</scope>
    <source>
        <strain evidence="3">AVDCRST_MAG65</strain>
    </source>
</reference>
<dbReference type="NCBIfam" id="TIGR00095">
    <property type="entry name" value="16S rRNA (guanine(966)-N(2))-methyltransferase RsmD"/>
    <property type="match status" value="1"/>
</dbReference>
<dbReference type="EC" id="2.1.1.171" evidence="3"/>
<dbReference type="GO" id="GO:0052913">
    <property type="term" value="F:16S rRNA (guanine(966)-N(2))-methyltransferase activity"/>
    <property type="evidence" value="ECO:0007669"/>
    <property type="project" value="UniProtKB-EC"/>
</dbReference>
<dbReference type="PROSITE" id="PS00092">
    <property type="entry name" value="N6_MTASE"/>
    <property type="match status" value="1"/>
</dbReference>
<dbReference type="AlphaFoldDB" id="A0A6J4RBF9"/>
<protein>
    <submittedName>
        <fullName evidence="3">16S rRNA (Guanine(966)-N(2))-methyltransferase</fullName>
        <ecNumber evidence="3">2.1.1.171</ecNumber>
    </submittedName>
</protein>
<dbReference type="Gene3D" id="3.40.50.150">
    <property type="entry name" value="Vaccinia Virus protein VP39"/>
    <property type="match status" value="1"/>
</dbReference>
<dbReference type="CDD" id="cd02440">
    <property type="entry name" value="AdoMet_MTases"/>
    <property type="match status" value="1"/>
</dbReference>
<gene>
    <name evidence="3" type="ORF">AVDCRST_MAG65-518</name>
</gene>
<organism evidence="3">
    <name type="scientific">uncultured Solirubrobacteraceae bacterium</name>
    <dbReference type="NCBI Taxonomy" id="1162706"/>
    <lineage>
        <taxon>Bacteria</taxon>
        <taxon>Bacillati</taxon>
        <taxon>Actinomycetota</taxon>
        <taxon>Thermoleophilia</taxon>
        <taxon>Solirubrobacterales</taxon>
        <taxon>Solirubrobacteraceae</taxon>
        <taxon>environmental samples</taxon>
    </lineage>
</organism>
<keyword evidence="2 3" id="KW-0808">Transferase</keyword>